<comment type="subcellular location">
    <subcellularLocation>
        <location evidence="1">Membrane</location>
        <topology evidence="1">Multi-pass membrane protein</topology>
    </subcellularLocation>
</comment>
<dbReference type="OrthoDB" id="9762947at2"/>
<feature type="transmembrane region" description="Helical" evidence="6">
    <location>
        <begin position="330"/>
        <end position="359"/>
    </location>
</feature>
<evidence type="ECO:0000313" key="8">
    <source>
        <dbReference type="Proteomes" id="UP000070188"/>
    </source>
</evidence>
<feature type="transmembrane region" description="Helical" evidence="6">
    <location>
        <begin position="463"/>
        <end position="481"/>
    </location>
</feature>
<dbReference type="PANTHER" id="PTHR43243">
    <property type="entry name" value="INNER MEMBRANE TRANSPORTER YGJI-RELATED"/>
    <property type="match status" value="1"/>
</dbReference>
<dbReference type="PIRSF" id="PIRSF006060">
    <property type="entry name" value="AA_transporter"/>
    <property type="match status" value="1"/>
</dbReference>
<evidence type="ECO:0000256" key="3">
    <source>
        <dbReference type="ARBA" id="ARBA00022692"/>
    </source>
</evidence>
<dbReference type="PANTHER" id="PTHR43243:SF4">
    <property type="entry name" value="CATIONIC AMINO ACID TRANSPORTER 4"/>
    <property type="match status" value="1"/>
</dbReference>
<dbReference type="GO" id="GO:0016020">
    <property type="term" value="C:membrane"/>
    <property type="evidence" value="ECO:0007669"/>
    <property type="project" value="UniProtKB-SubCell"/>
</dbReference>
<feature type="transmembrane region" description="Helical" evidence="6">
    <location>
        <begin position="290"/>
        <end position="310"/>
    </location>
</feature>
<feature type="transmembrane region" description="Helical" evidence="6">
    <location>
        <begin position="245"/>
        <end position="269"/>
    </location>
</feature>
<feature type="transmembrane region" description="Helical" evidence="6">
    <location>
        <begin position="40"/>
        <end position="57"/>
    </location>
</feature>
<feature type="transmembrane region" description="Helical" evidence="6">
    <location>
        <begin position="380"/>
        <end position="401"/>
    </location>
</feature>
<feature type="transmembrane region" description="Helical" evidence="6">
    <location>
        <begin position="189"/>
        <end position="212"/>
    </location>
</feature>
<dbReference type="AlphaFoldDB" id="A0A132MNI5"/>
<name>A0A132MNI5_9ACTN</name>
<keyword evidence="3 6" id="KW-0812">Transmembrane</keyword>
<dbReference type="EMBL" id="LAXD01000001">
    <property type="protein sequence ID" value="KWW99408.1"/>
    <property type="molecule type" value="Genomic_DNA"/>
</dbReference>
<feature type="transmembrane region" description="Helical" evidence="6">
    <location>
        <begin position="111"/>
        <end position="135"/>
    </location>
</feature>
<dbReference type="InterPro" id="IPR002293">
    <property type="entry name" value="AA/rel_permease1"/>
</dbReference>
<reference evidence="8" key="1">
    <citation type="submission" date="2015-04" db="EMBL/GenBank/DDBJ databases">
        <title>Physiological reanalysis, assessment of diazotrophy, and genome sequences of multiple isolates of Streptomyces thermoautotrophicus.</title>
        <authorList>
            <person name="MacKellar D.C."/>
            <person name="Lieber L."/>
            <person name="Norman J."/>
            <person name="Bolger A."/>
            <person name="Tobin C."/>
            <person name="Murray J.W."/>
            <person name="Chang R."/>
            <person name="Ford T."/>
            <person name="Nguyen P.Q."/>
            <person name="Woodward J."/>
            <person name="Permingeat H."/>
            <person name="Joshi N.S."/>
            <person name="Silver P.A."/>
            <person name="Usadel B."/>
            <person name="Rutherford A.W."/>
            <person name="Friesen M."/>
            <person name="Prell J."/>
        </authorList>
    </citation>
    <scope>NUCLEOTIDE SEQUENCE [LARGE SCALE GENOMIC DNA]</scope>
    <source>
        <strain evidence="8">H1</strain>
    </source>
</reference>
<comment type="caution">
    <text evidence="7">The sequence shown here is derived from an EMBL/GenBank/DDBJ whole genome shotgun (WGS) entry which is preliminary data.</text>
</comment>
<dbReference type="Proteomes" id="UP000070188">
    <property type="component" value="Unassembled WGS sequence"/>
</dbReference>
<sequence>MTAGKPFRNNVFRKLPINEALAVRTGGRHSLRPVYRSRDLVVLGLGVMIGAGIFKIAGQQAATTAGPAVIASFVIGAIVMLLCALCYAELASAIPVAGSAYSFTYVLFGEIWAWLIGWAMLLELLLAAAVVSRAWSLYVVAGLRDLGIEIPAAIEPYVGQLSGFDLFAFAILVTVVFVVAVGSRLGVRVLWLMVAAKVVVIILVIGVGAWYVNPANYTPFIPAPQASGAHQENLLQLIFGGIPHVFGFAGIFTAAAVICIAYIGFDIIATAAEETKDARHDVPRGIIDSLLITIALYVGVAVVMVGMQRYDRLDPNTPLASAFAALGQGWTAKAIGVGAVLGLSTVVLVVTIGATRVVFSMARDGLLPRPLAHIGGFRTPTRATLAVGTLAIAGSQLIDVLTLESMVVIGTLAAFLFVASGVLVLHYRRPNLERGFTTPLVPLVPLFALGSTGWLMLNLSVKTWTYFGAWMGVGLLVYAGYGQRNSRLGQSLREQLAAADLGQQELEQHGPHGAHT</sequence>
<dbReference type="Pfam" id="PF13520">
    <property type="entry name" value="AA_permease_2"/>
    <property type="match status" value="1"/>
</dbReference>
<feature type="transmembrane region" description="Helical" evidence="6">
    <location>
        <begin position="439"/>
        <end position="457"/>
    </location>
</feature>
<dbReference type="RefSeq" id="WP_066884798.1">
    <property type="nucleotide sequence ID" value="NZ_LAXD01000001.1"/>
</dbReference>
<keyword evidence="8" id="KW-1185">Reference proteome</keyword>
<keyword evidence="2" id="KW-0813">Transport</keyword>
<dbReference type="STRING" id="1469144.LI90_1043"/>
<organism evidence="7 8">
    <name type="scientific">Carbonactinospora thermoautotrophica</name>
    <dbReference type="NCBI Taxonomy" id="1469144"/>
    <lineage>
        <taxon>Bacteria</taxon>
        <taxon>Bacillati</taxon>
        <taxon>Actinomycetota</taxon>
        <taxon>Actinomycetes</taxon>
        <taxon>Kitasatosporales</taxon>
        <taxon>Carbonactinosporaceae</taxon>
        <taxon>Carbonactinospora</taxon>
    </lineage>
</organism>
<evidence type="ECO:0000313" key="7">
    <source>
        <dbReference type="EMBL" id="KWW99408.1"/>
    </source>
</evidence>
<protein>
    <submittedName>
        <fullName evidence="7">Amino acid permease-associated region</fullName>
    </submittedName>
</protein>
<dbReference type="Gene3D" id="1.20.1740.10">
    <property type="entry name" value="Amino acid/polyamine transporter I"/>
    <property type="match status" value="1"/>
</dbReference>
<proteinExistence type="predicted"/>
<keyword evidence="4 6" id="KW-1133">Transmembrane helix</keyword>
<evidence type="ECO:0000256" key="6">
    <source>
        <dbReference type="SAM" id="Phobius"/>
    </source>
</evidence>
<accession>A0A132MNI5</accession>
<evidence type="ECO:0000256" key="4">
    <source>
        <dbReference type="ARBA" id="ARBA00022989"/>
    </source>
</evidence>
<evidence type="ECO:0000256" key="1">
    <source>
        <dbReference type="ARBA" id="ARBA00004141"/>
    </source>
</evidence>
<gene>
    <name evidence="7" type="ORF">LI90_1043</name>
</gene>
<feature type="transmembrane region" description="Helical" evidence="6">
    <location>
        <begin position="69"/>
        <end position="90"/>
    </location>
</feature>
<feature type="transmembrane region" description="Helical" evidence="6">
    <location>
        <begin position="407"/>
        <end position="427"/>
    </location>
</feature>
<dbReference type="PATRIC" id="fig|1469144.10.peg.1162"/>
<evidence type="ECO:0000256" key="2">
    <source>
        <dbReference type="ARBA" id="ARBA00022448"/>
    </source>
</evidence>
<dbReference type="GO" id="GO:0015171">
    <property type="term" value="F:amino acid transmembrane transporter activity"/>
    <property type="evidence" value="ECO:0007669"/>
    <property type="project" value="TreeGrafter"/>
</dbReference>
<feature type="transmembrane region" description="Helical" evidence="6">
    <location>
        <begin position="166"/>
        <end position="182"/>
    </location>
</feature>
<keyword evidence="5 6" id="KW-0472">Membrane</keyword>
<evidence type="ECO:0000256" key="5">
    <source>
        <dbReference type="ARBA" id="ARBA00023136"/>
    </source>
</evidence>